<protein>
    <submittedName>
        <fullName evidence="4">Globin-coupled sensor protein</fullName>
    </submittedName>
</protein>
<keyword evidence="5" id="KW-1185">Reference proteome</keyword>
<dbReference type="Proteomes" id="UP001357223">
    <property type="component" value="Chromosome"/>
</dbReference>
<dbReference type="Gene3D" id="1.10.287.950">
    <property type="entry name" value="Methyl-accepting chemotaxis protein"/>
    <property type="match status" value="1"/>
</dbReference>
<dbReference type="InterPro" id="IPR009050">
    <property type="entry name" value="Globin-like_sf"/>
</dbReference>
<dbReference type="SUPFAM" id="SSF58104">
    <property type="entry name" value="Methyl-accepting chemotaxis protein (MCP) signaling domain"/>
    <property type="match status" value="1"/>
</dbReference>
<dbReference type="SMART" id="SM00283">
    <property type="entry name" value="MA"/>
    <property type="match status" value="1"/>
</dbReference>
<reference evidence="4 5" key="1">
    <citation type="submission" date="2023-10" db="EMBL/GenBank/DDBJ databases">
        <title>Niallia locisalis sp.nov. isolated from a salt pond sample.</title>
        <authorList>
            <person name="Li X.-J."/>
            <person name="Dong L."/>
        </authorList>
    </citation>
    <scope>NUCLEOTIDE SEQUENCE [LARGE SCALE GENOMIC DNA]</scope>
    <source>
        <strain evidence="4 5">DSM 29761</strain>
    </source>
</reference>
<gene>
    <name evidence="4" type="ORF">R4Z09_02490</name>
</gene>
<dbReference type="SUPFAM" id="SSF46458">
    <property type="entry name" value="Globin-like"/>
    <property type="match status" value="1"/>
</dbReference>
<dbReference type="InterPro" id="IPR004089">
    <property type="entry name" value="MCPsignal_dom"/>
</dbReference>
<feature type="domain" description="Methyl-accepting transducer" evidence="3">
    <location>
        <begin position="213"/>
        <end position="426"/>
    </location>
</feature>
<dbReference type="EMBL" id="CP137640">
    <property type="protein sequence ID" value="WVX81921.1"/>
    <property type="molecule type" value="Genomic_DNA"/>
</dbReference>
<dbReference type="Pfam" id="PF11563">
    <property type="entry name" value="Protoglobin"/>
    <property type="match status" value="1"/>
</dbReference>
<evidence type="ECO:0000256" key="1">
    <source>
        <dbReference type="ARBA" id="ARBA00023224"/>
    </source>
</evidence>
<evidence type="ECO:0000313" key="5">
    <source>
        <dbReference type="Proteomes" id="UP001357223"/>
    </source>
</evidence>
<dbReference type="InterPro" id="IPR044398">
    <property type="entry name" value="Globin-sensor_dom"/>
</dbReference>
<keyword evidence="1 2" id="KW-0807">Transducer</keyword>
<dbReference type="Pfam" id="PF00015">
    <property type="entry name" value="MCPsignal"/>
    <property type="match status" value="1"/>
</dbReference>
<dbReference type="Gene3D" id="1.10.490.10">
    <property type="entry name" value="Globins"/>
    <property type="match status" value="1"/>
</dbReference>
<evidence type="ECO:0000313" key="4">
    <source>
        <dbReference type="EMBL" id="WVX81921.1"/>
    </source>
</evidence>
<organism evidence="4 5">
    <name type="scientific">Niallia oryzisoli</name>
    <dbReference type="NCBI Taxonomy" id="1737571"/>
    <lineage>
        <taxon>Bacteria</taxon>
        <taxon>Bacillati</taxon>
        <taxon>Bacillota</taxon>
        <taxon>Bacilli</taxon>
        <taxon>Bacillales</taxon>
        <taxon>Bacillaceae</taxon>
        <taxon>Niallia</taxon>
    </lineage>
</organism>
<dbReference type="PROSITE" id="PS50111">
    <property type="entry name" value="CHEMOTAXIS_TRANSDUC_2"/>
    <property type="match status" value="1"/>
</dbReference>
<dbReference type="InterPro" id="IPR012292">
    <property type="entry name" value="Globin/Proto"/>
</dbReference>
<dbReference type="RefSeq" id="WP_338450829.1">
    <property type="nucleotide sequence ID" value="NZ_CP137640.1"/>
</dbReference>
<sequence>MNFYKSRSPKQTKWIHLSNDQDVLLSISDSNISNQFKALGLSLEEMKIAKTIHELVKNHSQNIAGDFYHAMCNIPEYKHIVNTYSNKDRWIQVHAAFIVIIFEGRYDDAYIKRLQTITKGHQSLGVLPQWYVASFQIILQNILSCLYHSNCELEEFFKISNSVSKILNFHQQIIIESLEKVNIEKKQEEFQKIKEELKNKIFETSRSLVAITEETSAGVEELLQKSRLVSIQGQQTADKSRATQLLAENGQEQLQSLGDQIQYIYQSTMAMREAVGSLNELSSKIIEVVEMVKRISNQTNLLSLNATIEAAHAGEHGKGFAVVANEVRKLSEQTKESVESIQTLTEQITKQKDNVSLSLQEVEELIEKGKDKSAMTREAFDRIVSAANENLDTVQQTESDIKNLVEIITEIGNDTQKIVESTERLNEAAHLA</sequence>
<dbReference type="PANTHER" id="PTHR32089:SF118">
    <property type="entry name" value="HEME-BASED AEROTACTIC TRANSDUCER HEMAT"/>
    <property type="match status" value="1"/>
</dbReference>
<dbReference type="PANTHER" id="PTHR32089">
    <property type="entry name" value="METHYL-ACCEPTING CHEMOTAXIS PROTEIN MCPB"/>
    <property type="match status" value="1"/>
</dbReference>
<accession>A0ABZ2CI02</accession>
<proteinExistence type="predicted"/>
<dbReference type="InterPro" id="IPR039379">
    <property type="entry name" value="Protoglobin_sensor_dom"/>
</dbReference>
<evidence type="ECO:0000259" key="3">
    <source>
        <dbReference type="PROSITE" id="PS50111"/>
    </source>
</evidence>
<name>A0ABZ2CI02_9BACI</name>
<dbReference type="CDD" id="cd01068">
    <property type="entry name" value="globin_sensor"/>
    <property type="match status" value="1"/>
</dbReference>
<evidence type="ECO:0000256" key="2">
    <source>
        <dbReference type="PROSITE-ProRule" id="PRU00284"/>
    </source>
</evidence>